<organism evidence="1 2">
    <name type="scientific">Bacillus badius</name>
    <dbReference type="NCBI Taxonomy" id="1455"/>
    <lineage>
        <taxon>Bacteria</taxon>
        <taxon>Bacillati</taxon>
        <taxon>Bacillota</taxon>
        <taxon>Bacilli</taxon>
        <taxon>Bacillales</taxon>
        <taxon>Bacillaceae</taxon>
        <taxon>Pseudobacillus</taxon>
    </lineage>
</organism>
<sequence length="116" mass="12949">MYIDLTKLQPLTGSRQEAIRKTIDGFTTSTPNHADYFNHTLQQLIDNDATLEGDTLQAIKDTRRNIIDLALEVELLKGATLNGMTSNLFIENFSGIDDLQLTAGVHDTQNTMLVIR</sequence>
<evidence type="ECO:0000313" key="1">
    <source>
        <dbReference type="EMBL" id="KIL80743.1"/>
    </source>
</evidence>
<dbReference type="RefSeq" id="WP_052477232.1">
    <property type="nucleotide sequence ID" value="NZ_JARTHD010000006.1"/>
</dbReference>
<name>A0ABR5B176_BACBA</name>
<proteinExistence type="predicted"/>
<dbReference type="Proteomes" id="UP000031982">
    <property type="component" value="Unassembled WGS sequence"/>
</dbReference>
<evidence type="ECO:0000313" key="2">
    <source>
        <dbReference type="Proteomes" id="UP000031982"/>
    </source>
</evidence>
<reference evidence="1 2" key="1">
    <citation type="submission" date="2015-01" db="EMBL/GenBank/DDBJ databases">
        <title>Genome Assembly of Bacillus badius MTCC 1458.</title>
        <authorList>
            <person name="Verma A."/>
            <person name="Khatri I."/>
            <person name="Mual P."/>
            <person name="Subramanian S."/>
            <person name="Krishnamurthi S."/>
        </authorList>
    </citation>
    <scope>NUCLEOTIDE SEQUENCE [LARGE SCALE GENOMIC DNA]</scope>
    <source>
        <strain evidence="1 2">MTCC 1458</strain>
    </source>
</reference>
<gene>
    <name evidence="1" type="ORF">SD77_0591</name>
</gene>
<accession>A0ABR5B176</accession>
<protein>
    <submittedName>
        <fullName evidence="1">Uncharacterized protein</fullName>
    </submittedName>
</protein>
<keyword evidence="2" id="KW-1185">Reference proteome</keyword>
<comment type="caution">
    <text evidence="1">The sequence shown here is derived from an EMBL/GenBank/DDBJ whole genome shotgun (WGS) entry which is preliminary data.</text>
</comment>
<dbReference type="EMBL" id="JXLP01000001">
    <property type="protein sequence ID" value="KIL80743.1"/>
    <property type="molecule type" value="Genomic_DNA"/>
</dbReference>